<dbReference type="GO" id="GO:0003676">
    <property type="term" value="F:nucleic acid binding"/>
    <property type="evidence" value="ECO:0007669"/>
    <property type="project" value="InterPro"/>
</dbReference>
<name>A0A4Y2CN89_ARAVE</name>
<evidence type="ECO:0000256" key="1">
    <source>
        <dbReference type="ARBA" id="ARBA00012493"/>
    </source>
</evidence>
<dbReference type="InterPro" id="IPR050951">
    <property type="entry name" value="Retrovirus_Pol_polyprotein"/>
</dbReference>
<feature type="compositionally biased region" description="Basic residues" evidence="2">
    <location>
        <begin position="579"/>
        <end position="588"/>
    </location>
</feature>
<feature type="compositionally biased region" description="Basic and acidic residues" evidence="2">
    <location>
        <begin position="750"/>
        <end position="766"/>
    </location>
</feature>
<dbReference type="PANTHER" id="PTHR37984:SF15">
    <property type="entry name" value="INTEGRASE CATALYTIC DOMAIN-CONTAINING PROTEIN"/>
    <property type="match status" value="1"/>
</dbReference>
<dbReference type="InterPro" id="IPR012337">
    <property type="entry name" value="RNaseH-like_sf"/>
</dbReference>
<dbReference type="GO" id="GO:0015074">
    <property type="term" value="P:DNA integration"/>
    <property type="evidence" value="ECO:0007669"/>
    <property type="project" value="InterPro"/>
</dbReference>
<reference evidence="4 5" key="1">
    <citation type="journal article" date="2019" name="Sci. Rep.">
        <title>Orb-weaving spider Araneus ventricosus genome elucidates the spidroin gene catalogue.</title>
        <authorList>
            <person name="Kono N."/>
            <person name="Nakamura H."/>
            <person name="Ohtoshi R."/>
            <person name="Moran D.A.P."/>
            <person name="Shinohara A."/>
            <person name="Yoshida Y."/>
            <person name="Fujiwara M."/>
            <person name="Mori M."/>
            <person name="Tomita M."/>
            <person name="Arakawa K."/>
        </authorList>
    </citation>
    <scope>NUCLEOTIDE SEQUENCE [LARGE SCALE GENOMIC DNA]</scope>
</reference>
<evidence type="ECO:0000313" key="5">
    <source>
        <dbReference type="Proteomes" id="UP000499080"/>
    </source>
</evidence>
<feature type="compositionally biased region" description="Polar residues" evidence="2">
    <location>
        <begin position="415"/>
        <end position="429"/>
    </location>
</feature>
<feature type="compositionally biased region" description="Basic and acidic residues" evidence="2">
    <location>
        <begin position="1023"/>
        <end position="1035"/>
    </location>
</feature>
<feature type="region of interest" description="Disordered" evidence="2">
    <location>
        <begin position="400"/>
        <end position="784"/>
    </location>
</feature>
<dbReference type="GO" id="GO:0003964">
    <property type="term" value="F:RNA-directed DNA polymerase activity"/>
    <property type="evidence" value="ECO:0007669"/>
    <property type="project" value="UniProtKB-EC"/>
</dbReference>
<dbReference type="SUPFAM" id="SSF53098">
    <property type="entry name" value="Ribonuclease H-like"/>
    <property type="match status" value="1"/>
</dbReference>
<feature type="compositionally biased region" description="Basic and acidic residues" evidence="2">
    <location>
        <begin position="458"/>
        <end position="483"/>
    </location>
</feature>
<feature type="region of interest" description="Disordered" evidence="2">
    <location>
        <begin position="826"/>
        <end position="876"/>
    </location>
</feature>
<feature type="region of interest" description="Disordered" evidence="2">
    <location>
        <begin position="900"/>
        <end position="951"/>
    </location>
</feature>
<feature type="compositionally biased region" description="Basic and acidic residues" evidence="2">
    <location>
        <begin position="989"/>
        <end position="1003"/>
    </location>
</feature>
<dbReference type="Proteomes" id="UP000499080">
    <property type="component" value="Unassembled WGS sequence"/>
</dbReference>
<gene>
    <name evidence="4" type="primary">Tf2-6_178</name>
    <name evidence="4" type="ORF">AVEN_135259_1</name>
</gene>
<dbReference type="PROSITE" id="PS50994">
    <property type="entry name" value="INTEGRASE"/>
    <property type="match status" value="1"/>
</dbReference>
<feature type="compositionally biased region" description="Low complexity" evidence="2">
    <location>
        <begin position="683"/>
        <end position="699"/>
    </location>
</feature>
<dbReference type="Gene3D" id="1.10.340.70">
    <property type="match status" value="1"/>
</dbReference>
<feature type="compositionally biased region" description="Polar residues" evidence="2">
    <location>
        <begin position="1107"/>
        <end position="1133"/>
    </location>
</feature>
<feature type="region of interest" description="Disordered" evidence="2">
    <location>
        <begin position="987"/>
        <end position="1231"/>
    </location>
</feature>
<feature type="region of interest" description="Disordered" evidence="2">
    <location>
        <begin position="309"/>
        <end position="351"/>
    </location>
</feature>
<dbReference type="InterPro" id="IPR036397">
    <property type="entry name" value="RNaseH_sf"/>
</dbReference>
<accession>A0A4Y2CN89</accession>
<comment type="caution">
    <text evidence="4">The sequence shown here is derived from an EMBL/GenBank/DDBJ whole genome shotgun (WGS) entry which is preliminary data.</text>
</comment>
<feature type="compositionally biased region" description="Polar residues" evidence="2">
    <location>
        <begin position="1219"/>
        <end position="1231"/>
    </location>
</feature>
<feature type="compositionally biased region" description="Basic and acidic residues" evidence="2">
    <location>
        <begin position="605"/>
        <end position="626"/>
    </location>
</feature>
<protein>
    <recommendedName>
        <fullName evidence="1">RNA-directed DNA polymerase</fullName>
        <ecNumber evidence="1">2.7.7.49</ecNumber>
    </recommendedName>
</protein>
<dbReference type="EC" id="2.7.7.49" evidence="1"/>
<feature type="domain" description="Integrase catalytic" evidence="3">
    <location>
        <begin position="47"/>
        <end position="206"/>
    </location>
</feature>
<dbReference type="InterPro" id="IPR041588">
    <property type="entry name" value="Integrase_H2C2"/>
</dbReference>
<feature type="compositionally biased region" description="Basic and acidic residues" evidence="2">
    <location>
        <begin position="1136"/>
        <end position="1152"/>
    </location>
</feature>
<dbReference type="InterPro" id="IPR001584">
    <property type="entry name" value="Integrase_cat-core"/>
</dbReference>
<dbReference type="OrthoDB" id="411372at2759"/>
<dbReference type="EMBL" id="BGPR01000220">
    <property type="protein sequence ID" value="GBM05890.1"/>
    <property type="molecule type" value="Genomic_DNA"/>
</dbReference>
<evidence type="ECO:0000259" key="3">
    <source>
        <dbReference type="PROSITE" id="PS50994"/>
    </source>
</evidence>
<proteinExistence type="predicted"/>
<dbReference type="Pfam" id="PF00665">
    <property type="entry name" value="rve"/>
    <property type="match status" value="1"/>
</dbReference>
<feature type="compositionally biased region" description="Basic and acidic residues" evidence="2">
    <location>
        <begin position="1072"/>
        <end position="1081"/>
    </location>
</feature>
<dbReference type="Gene3D" id="3.30.420.10">
    <property type="entry name" value="Ribonuclease H-like superfamily/Ribonuclease H"/>
    <property type="match status" value="1"/>
</dbReference>
<evidence type="ECO:0000256" key="2">
    <source>
        <dbReference type="SAM" id="MobiDB-lite"/>
    </source>
</evidence>
<feature type="compositionally biased region" description="Basic and acidic residues" evidence="2">
    <location>
        <begin position="309"/>
        <end position="322"/>
    </location>
</feature>
<evidence type="ECO:0000313" key="4">
    <source>
        <dbReference type="EMBL" id="GBM05890.1"/>
    </source>
</evidence>
<keyword evidence="5" id="KW-1185">Reference proteome</keyword>
<dbReference type="AlphaFoldDB" id="A0A4Y2CN89"/>
<organism evidence="4 5">
    <name type="scientific">Araneus ventricosus</name>
    <name type="common">Orbweaver spider</name>
    <name type="synonym">Epeira ventricosa</name>
    <dbReference type="NCBI Taxonomy" id="182803"/>
    <lineage>
        <taxon>Eukaryota</taxon>
        <taxon>Metazoa</taxon>
        <taxon>Ecdysozoa</taxon>
        <taxon>Arthropoda</taxon>
        <taxon>Chelicerata</taxon>
        <taxon>Arachnida</taxon>
        <taxon>Araneae</taxon>
        <taxon>Araneomorphae</taxon>
        <taxon>Entelegynae</taxon>
        <taxon>Araneoidea</taxon>
        <taxon>Araneidae</taxon>
        <taxon>Araneus</taxon>
    </lineage>
</organism>
<feature type="compositionally biased region" description="Polar residues" evidence="2">
    <location>
        <begin position="1082"/>
        <end position="1093"/>
    </location>
</feature>
<sequence length="1273" mass="144285">MLNLITPQYYWPNITSDITEFVKHCSVCQLNKKRKQKRFGLLQQVPPTSTPFECISVDTVGGFNYYNSTKKFLHIVIDHATRHVWAFPSKNENSETYINILKQIFQIQVPVKLLTDRNAAFTSSRFKKFLRNYNVKHLLTTAHHPQTNGKVERVNQSLVTRLKCKVNSTSTKVPWTKLLESVTNEYNLTPHSITKYPPAYLLLGTLPYDSPIGQNSYYEPVNEAHNLALQRTIDYHNKNKIRYDARFVDKKFNPGDLVVYEEFHYPNTRKLTPPFSGPYEVIKQCSEYLRISHGDDVRLRCDDDREEERIGNDRERDRDRDRDRKRRRSCSPEQPRGPPPKRTCLLGSPPRHIREAEETKRWQEEMKMLQQQQPGFEIRLSPDPEEGSSAHFKPNFYQETLLNSPSPKKRPPNPETSNSFHVNTSNSYPRESPSKVYIYDDDEFIEIDLPPPPPTKQEPPEEFHWDNVRSMTRHEENHIKPFHENSQQDLDFTSDVKFDETTQFSEMESSTDCPPNLSPSQTSIHDFKDNDEASSQGLAKIKEEKFSDEETNASSQEAPAPPIVIPSHLPPKQRELLKRVLHNNQKKKTASDAPGSPNANEGTDIEIKKEESDVEEKVESQSKDYKWYSSEDDDDDDDTVQPLTAVLKRIQQDPPSKPIVQETKPSLKLLDMFEHIQRKGKSQESSNGQAQQQKQSQNQFWENLFGGKPPSLPLPVTNSNNPPPSEPKRRTLLPDPILPPAKVELMAPKESVEIKDPRLKNRDPRKLANMPVPAPKVATFDQKNDPVTAPSVLAQNAIIVKSIPAVSSDPSKESIPYKLRGISAKPPNYTPLIHASQSNPNLLKDPRLRKHLNPNTNSDVIGNGKDPVITKPPVQSKSIPPIPELLLKYEPLKAINIFETSSSKPAVKAEEPKSPVVYDPRRIRRDSRSNSGSDTPPHLTIVDTVPEEKPAPVLENEKEFVEEKKWLPPVLERSWAPPVLERNWASIVEKTEEKTEIDGEPSLKLETSGKSPPKKSPSSPPPTKEEFITVIKKEPTPVATSNTHPIVPPLIIKKVKPTPPASHLPRAIADPRMARLHDRNSRSLVSSDTNSKSFVERKKLTTPAEPTKTTVNAAADSSNSSEMPESVNLTESQKASAEEASDKASKEEELKSAKSIPKKRRLSDKSDEKKKTVHRNRKSSMDYASPLNSCDASKDSKSLGYNSYNQRPKRTVPPHNERMSPNSGVSSSLMEMSDNSMPEFVLSDSSNLECDNSSDVNLRDRFKTIDPTASPFC</sequence>
<dbReference type="Pfam" id="PF17921">
    <property type="entry name" value="Integrase_H2C2"/>
    <property type="match status" value="1"/>
</dbReference>
<dbReference type="PANTHER" id="PTHR37984">
    <property type="entry name" value="PROTEIN CBG26694"/>
    <property type="match status" value="1"/>
</dbReference>
<feature type="compositionally biased region" description="Acidic residues" evidence="2">
    <location>
        <begin position="630"/>
        <end position="639"/>
    </location>
</feature>
<feature type="compositionally biased region" description="Polar residues" evidence="2">
    <location>
        <begin position="501"/>
        <end position="524"/>
    </location>
</feature>